<feature type="compositionally biased region" description="Basic and acidic residues" evidence="1">
    <location>
        <begin position="19"/>
        <end position="33"/>
    </location>
</feature>
<feature type="compositionally biased region" description="Basic and acidic residues" evidence="1">
    <location>
        <begin position="41"/>
        <end position="55"/>
    </location>
</feature>
<organism evidence="3 4">
    <name type="scientific">Exidia glandulosa HHB12029</name>
    <dbReference type="NCBI Taxonomy" id="1314781"/>
    <lineage>
        <taxon>Eukaryota</taxon>
        <taxon>Fungi</taxon>
        <taxon>Dikarya</taxon>
        <taxon>Basidiomycota</taxon>
        <taxon>Agaricomycotina</taxon>
        <taxon>Agaricomycetes</taxon>
        <taxon>Auriculariales</taxon>
        <taxon>Exidiaceae</taxon>
        <taxon>Exidia</taxon>
    </lineage>
</organism>
<feature type="transmembrane region" description="Helical" evidence="2">
    <location>
        <begin position="256"/>
        <end position="279"/>
    </location>
</feature>
<keyword evidence="2" id="KW-0812">Transmembrane</keyword>
<dbReference type="AlphaFoldDB" id="A0A165ICQ8"/>
<dbReference type="InParanoid" id="A0A165ICQ8"/>
<dbReference type="EMBL" id="KV425993">
    <property type="protein sequence ID" value="KZV93221.1"/>
    <property type="molecule type" value="Genomic_DNA"/>
</dbReference>
<evidence type="ECO:0000313" key="3">
    <source>
        <dbReference type="EMBL" id="KZV93221.1"/>
    </source>
</evidence>
<evidence type="ECO:0000313" key="4">
    <source>
        <dbReference type="Proteomes" id="UP000077266"/>
    </source>
</evidence>
<sequence length="293" mass="31440">MSTPRKAATASTSTPEKPTMSRREVEDIQRGELYHGAGDASPKERAARQKAEQRIRAQNLLIAEAEPSTSHTTTHSPRPRKGGKCTAASAEDYVEVPSSLEADEDARAPSPTPSTTTVVAHSPEPESTINEEEAMKKPSSFVTAPEPPSTLVSAAPSLIIQPGGLLVSSSAAPTNSPLSIWEKLFLAICVTPIIIAAMVKAITTSTSSYFELSAMSRDSARTLSPILHGGIDLWLVPFARLCLDLFEELVVPTLHVVVNVVVLVVAYAVHLLLFSAVFYTCRTLLLRRRTASA</sequence>
<name>A0A165ICQ8_EXIGL</name>
<evidence type="ECO:0008006" key="5">
    <source>
        <dbReference type="Google" id="ProtNLM"/>
    </source>
</evidence>
<feature type="region of interest" description="Disordered" evidence="1">
    <location>
        <begin position="1"/>
        <end position="147"/>
    </location>
</feature>
<protein>
    <recommendedName>
        <fullName evidence="5">Transmembrane protein</fullName>
    </recommendedName>
</protein>
<proteinExistence type="predicted"/>
<evidence type="ECO:0000256" key="1">
    <source>
        <dbReference type="SAM" id="MobiDB-lite"/>
    </source>
</evidence>
<evidence type="ECO:0000256" key="2">
    <source>
        <dbReference type="SAM" id="Phobius"/>
    </source>
</evidence>
<keyword evidence="2" id="KW-0472">Membrane</keyword>
<dbReference type="Proteomes" id="UP000077266">
    <property type="component" value="Unassembled WGS sequence"/>
</dbReference>
<feature type="transmembrane region" description="Helical" evidence="2">
    <location>
        <begin position="184"/>
        <end position="203"/>
    </location>
</feature>
<reference evidence="3 4" key="1">
    <citation type="journal article" date="2016" name="Mol. Biol. Evol.">
        <title>Comparative Genomics of Early-Diverging Mushroom-Forming Fungi Provides Insights into the Origins of Lignocellulose Decay Capabilities.</title>
        <authorList>
            <person name="Nagy L.G."/>
            <person name="Riley R."/>
            <person name="Tritt A."/>
            <person name="Adam C."/>
            <person name="Daum C."/>
            <person name="Floudas D."/>
            <person name="Sun H."/>
            <person name="Yadav J.S."/>
            <person name="Pangilinan J."/>
            <person name="Larsson K.H."/>
            <person name="Matsuura K."/>
            <person name="Barry K."/>
            <person name="Labutti K."/>
            <person name="Kuo R."/>
            <person name="Ohm R.A."/>
            <person name="Bhattacharya S.S."/>
            <person name="Shirouzu T."/>
            <person name="Yoshinaga Y."/>
            <person name="Martin F.M."/>
            <person name="Grigoriev I.V."/>
            <person name="Hibbett D.S."/>
        </authorList>
    </citation>
    <scope>NUCLEOTIDE SEQUENCE [LARGE SCALE GENOMIC DNA]</scope>
    <source>
        <strain evidence="3 4">HHB12029</strain>
    </source>
</reference>
<feature type="compositionally biased region" description="Low complexity" evidence="1">
    <location>
        <begin position="67"/>
        <end position="76"/>
    </location>
</feature>
<keyword evidence="2" id="KW-1133">Transmembrane helix</keyword>
<accession>A0A165ICQ8</accession>
<feature type="compositionally biased region" description="Polar residues" evidence="1">
    <location>
        <begin position="1"/>
        <end position="16"/>
    </location>
</feature>
<feature type="compositionally biased region" description="Low complexity" evidence="1">
    <location>
        <begin position="113"/>
        <end position="122"/>
    </location>
</feature>
<keyword evidence="4" id="KW-1185">Reference proteome</keyword>
<gene>
    <name evidence="3" type="ORF">EXIGLDRAFT_768234</name>
</gene>